<dbReference type="InterPro" id="IPR012341">
    <property type="entry name" value="6hp_glycosidase-like_sf"/>
</dbReference>
<dbReference type="AlphaFoldDB" id="A0A169PA51"/>
<keyword evidence="1" id="KW-0418">Kinase</keyword>
<dbReference type="SUPFAM" id="SSF158745">
    <property type="entry name" value="LanC-like"/>
    <property type="match status" value="2"/>
</dbReference>
<accession>A0A169PA51</accession>
<dbReference type="GO" id="GO:0004674">
    <property type="term" value="F:protein serine/threonine kinase activity"/>
    <property type="evidence" value="ECO:0007669"/>
    <property type="project" value="UniProtKB-KW"/>
</dbReference>
<dbReference type="Proteomes" id="UP000217676">
    <property type="component" value="Chromosome"/>
</dbReference>
<keyword evidence="1" id="KW-0723">Serine/threonine-protein kinase</keyword>
<protein>
    <submittedName>
        <fullName evidence="1">Serine/threonine protein kinase</fullName>
    </submittedName>
</protein>
<dbReference type="EMBL" id="AP017424">
    <property type="protein sequence ID" value="BAU87038.1"/>
    <property type="molecule type" value="Genomic_DNA"/>
</dbReference>
<reference evidence="1 2" key="1">
    <citation type="journal article" date="2016" name="Genome Announc.">
        <title>Complete Genome Sequence of Thiostrepton-Producing Streptomyces laurentii ATCC 31255.</title>
        <authorList>
            <person name="Doi K."/>
            <person name="Fujino Y."/>
            <person name="Nagayoshi Y."/>
            <person name="Ohshima T."/>
            <person name="Ogata S."/>
        </authorList>
    </citation>
    <scope>NUCLEOTIDE SEQUENCE [LARGE SCALE GENOMIC DNA]</scope>
    <source>
        <strain evidence="1 2">ATCC 31255</strain>
    </source>
</reference>
<dbReference type="GO" id="GO:0005975">
    <property type="term" value="P:carbohydrate metabolic process"/>
    <property type="evidence" value="ECO:0007669"/>
    <property type="project" value="InterPro"/>
</dbReference>
<gene>
    <name evidence="1" type="ORF">SLA_6169</name>
</gene>
<keyword evidence="2" id="KW-1185">Reference proteome</keyword>
<keyword evidence="1" id="KW-0808">Transferase</keyword>
<dbReference type="Gene3D" id="1.50.10.10">
    <property type="match status" value="1"/>
</dbReference>
<organism evidence="1 2">
    <name type="scientific">Streptomyces laurentii</name>
    <dbReference type="NCBI Taxonomy" id="39478"/>
    <lineage>
        <taxon>Bacteria</taxon>
        <taxon>Bacillati</taxon>
        <taxon>Actinomycetota</taxon>
        <taxon>Actinomycetes</taxon>
        <taxon>Kitasatosporales</taxon>
        <taxon>Streptomycetaceae</taxon>
        <taxon>Streptomyces</taxon>
    </lineage>
</organism>
<evidence type="ECO:0000313" key="1">
    <source>
        <dbReference type="EMBL" id="BAU87038.1"/>
    </source>
</evidence>
<name>A0A169PA51_STRLU</name>
<dbReference type="KEGG" id="slau:SLA_6169"/>
<proteinExistence type="predicted"/>
<sequence>MWFPTRAHVLVPGEFSTPDEQTRLLAAGIRASATPRRSDRLLPGAPASTTPHGAIDVQNGAAGVLYALHATGQSVDDEWIKWLEKASVRRAATAPLGLFDGLHGIATVLDLLGRRDEATDLLDRFGTRELPSGLDLFTGLPGIGISLLGFHLRTGDAGYLRRAEHVAVRVADALAEHPRESADLTRGVGGAALPLARMYQHTAEDTYLEQARRALVAGRKRSASAWTVRSSETGAAPLEGLAELELWQDDHARRGCPSVECRRWLHQP</sequence>
<evidence type="ECO:0000313" key="2">
    <source>
        <dbReference type="Proteomes" id="UP000217676"/>
    </source>
</evidence>